<dbReference type="InterPro" id="IPR001523">
    <property type="entry name" value="Paired_dom"/>
</dbReference>
<protein>
    <submittedName>
        <fullName evidence="16">Paired box protein Pax-4</fullName>
    </submittedName>
</protein>
<dbReference type="Pfam" id="PF00046">
    <property type="entry name" value="Homeodomain"/>
    <property type="match status" value="1"/>
</dbReference>
<dbReference type="SUPFAM" id="SSF46689">
    <property type="entry name" value="Homeodomain-like"/>
    <property type="match status" value="2"/>
</dbReference>
<evidence type="ECO:0000259" key="13">
    <source>
        <dbReference type="PROSITE" id="PS50071"/>
    </source>
</evidence>
<dbReference type="InterPro" id="IPR017970">
    <property type="entry name" value="Homeobox_CS"/>
</dbReference>
<dbReference type="CTD" id="5078"/>
<keyword evidence="8" id="KW-0804">Transcription</keyword>
<dbReference type="OrthoDB" id="3225452at2759"/>
<dbReference type="PROSITE" id="PS00027">
    <property type="entry name" value="HOMEOBOX_1"/>
    <property type="match status" value="1"/>
</dbReference>
<evidence type="ECO:0000256" key="4">
    <source>
        <dbReference type="ARBA" id="ARBA00022724"/>
    </source>
</evidence>
<sequence>MRGINDLQTRGAGSVNQLGGMFLNGRPLPECKRRRMIQLASEGVRPSQISRILRVSNGCVSKILNRYRSTGLVEPKTIGGSRPRLLTPGVISTIIQCKRENPNIFAWEIRQRLALARIRKVPSVSSINRILRKIHSEHGHLCTERNSHIRPELYFESLEQQKLPDEQKSKGAQLKNRTTFTPEQSRALEEEFSQTKYADLFTREKLSSETKLPEDTIKVWFSNRRAKWRREHKQPPCEQVKGSTFQERSSFVPLNPNSFTSHQEMGIIRENSDTFLHQEVARKLQNTFFFQADTVPCHLSDTLPQILDRTPLDLHRDAFPAPPLQRYSNTKTALPPASEPTRAHRPVPPQWALQSTPFIWSPLQTNEKFLFTQDVNLQL</sequence>
<evidence type="ECO:0000256" key="9">
    <source>
        <dbReference type="ARBA" id="ARBA00023242"/>
    </source>
</evidence>
<keyword evidence="4" id="KW-0563">Paired box</keyword>
<feature type="DNA-binding region" description="Homeobox" evidence="10">
    <location>
        <begin position="173"/>
        <end position="232"/>
    </location>
</feature>
<dbReference type="GO" id="GO:0005634">
    <property type="term" value="C:nucleus"/>
    <property type="evidence" value="ECO:0007669"/>
    <property type="project" value="UniProtKB-SubCell"/>
</dbReference>
<evidence type="ECO:0000256" key="8">
    <source>
        <dbReference type="ARBA" id="ARBA00023163"/>
    </source>
</evidence>
<dbReference type="KEGG" id="alim:106514767"/>
<comment type="subcellular location">
    <subcellularLocation>
        <location evidence="1 10 11">Nucleus</location>
    </subcellularLocation>
</comment>
<evidence type="ECO:0000256" key="1">
    <source>
        <dbReference type="ARBA" id="ARBA00004123"/>
    </source>
</evidence>
<dbReference type="Proteomes" id="UP000192220">
    <property type="component" value="Unplaced"/>
</dbReference>
<accession>A0A2I4AVY3</accession>
<evidence type="ECO:0000256" key="10">
    <source>
        <dbReference type="PROSITE-ProRule" id="PRU00108"/>
    </source>
</evidence>
<dbReference type="InterPro" id="IPR009057">
    <property type="entry name" value="Homeodomain-like_sf"/>
</dbReference>
<dbReference type="GO" id="GO:0000981">
    <property type="term" value="F:DNA-binding transcription factor activity, RNA polymerase II-specific"/>
    <property type="evidence" value="ECO:0007669"/>
    <property type="project" value="InterPro"/>
</dbReference>
<keyword evidence="5" id="KW-0805">Transcription regulation</keyword>
<evidence type="ECO:0000256" key="2">
    <source>
        <dbReference type="ARBA" id="ARBA00005733"/>
    </source>
</evidence>
<evidence type="ECO:0000256" key="3">
    <source>
        <dbReference type="ARBA" id="ARBA00022473"/>
    </source>
</evidence>
<dbReference type="Gene3D" id="1.10.10.60">
    <property type="entry name" value="Homeodomain-like"/>
    <property type="match status" value="1"/>
</dbReference>
<dbReference type="GO" id="GO:0000978">
    <property type="term" value="F:RNA polymerase II cis-regulatory region sequence-specific DNA binding"/>
    <property type="evidence" value="ECO:0007669"/>
    <property type="project" value="TreeGrafter"/>
</dbReference>
<gene>
    <name evidence="16" type="primary">pax4</name>
</gene>
<evidence type="ECO:0000313" key="15">
    <source>
        <dbReference type="Proteomes" id="UP000192220"/>
    </source>
</evidence>
<comment type="similarity">
    <text evidence="2">Belongs to the paired homeobox family.</text>
</comment>
<evidence type="ECO:0000256" key="7">
    <source>
        <dbReference type="ARBA" id="ARBA00023155"/>
    </source>
</evidence>
<keyword evidence="7 10" id="KW-0371">Homeobox</keyword>
<proteinExistence type="inferred from homology"/>
<keyword evidence="15" id="KW-1185">Reference proteome</keyword>
<dbReference type="SMART" id="SM00389">
    <property type="entry name" value="HOX"/>
    <property type="match status" value="1"/>
</dbReference>
<feature type="region of interest" description="Disordered" evidence="12">
    <location>
        <begin position="320"/>
        <end position="348"/>
    </location>
</feature>
<feature type="domain" description="Homeobox" evidence="13">
    <location>
        <begin position="171"/>
        <end position="231"/>
    </location>
</feature>
<feature type="domain" description="Paired" evidence="14">
    <location>
        <begin position="11"/>
        <end position="134"/>
    </location>
</feature>
<dbReference type="Pfam" id="PF00292">
    <property type="entry name" value="PAX"/>
    <property type="match status" value="1"/>
</dbReference>
<dbReference type="Gene3D" id="1.10.10.10">
    <property type="entry name" value="Winged helix-like DNA-binding domain superfamily/Winged helix DNA-binding domain"/>
    <property type="match status" value="2"/>
</dbReference>
<dbReference type="AlphaFoldDB" id="A0A2I4AVY3"/>
<dbReference type="InterPro" id="IPR036388">
    <property type="entry name" value="WH-like_DNA-bd_sf"/>
</dbReference>
<evidence type="ECO:0000256" key="6">
    <source>
        <dbReference type="ARBA" id="ARBA00023125"/>
    </source>
</evidence>
<dbReference type="RefSeq" id="XP_013859640.1">
    <property type="nucleotide sequence ID" value="XM_014004186.1"/>
</dbReference>
<dbReference type="STRING" id="52670.A0A2I4AVY3"/>
<dbReference type="GeneID" id="106514767"/>
<dbReference type="InterPro" id="IPR043565">
    <property type="entry name" value="PAX_fam"/>
</dbReference>
<keyword evidence="9 10" id="KW-0539">Nucleus</keyword>
<dbReference type="SMART" id="SM00351">
    <property type="entry name" value="PAX"/>
    <property type="match status" value="1"/>
</dbReference>
<reference evidence="16" key="1">
    <citation type="submission" date="2025-08" db="UniProtKB">
        <authorList>
            <consortium name="RefSeq"/>
        </authorList>
    </citation>
    <scope>IDENTIFICATION</scope>
    <source>
        <strain evidence="16">Quisiro</strain>
        <tissue evidence="16">Liver</tissue>
    </source>
</reference>
<dbReference type="PRINTS" id="PR00027">
    <property type="entry name" value="PAIREDBOX"/>
</dbReference>
<organism evidence="15 16">
    <name type="scientific">Austrofundulus limnaeus</name>
    <name type="common">Annual killifish</name>
    <dbReference type="NCBI Taxonomy" id="52670"/>
    <lineage>
        <taxon>Eukaryota</taxon>
        <taxon>Metazoa</taxon>
        <taxon>Chordata</taxon>
        <taxon>Craniata</taxon>
        <taxon>Vertebrata</taxon>
        <taxon>Euteleostomi</taxon>
        <taxon>Actinopterygii</taxon>
        <taxon>Neopterygii</taxon>
        <taxon>Teleostei</taxon>
        <taxon>Neoteleostei</taxon>
        <taxon>Acanthomorphata</taxon>
        <taxon>Ovalentaria</taxon>
        <taxon>Atherinomorphae</taxon>
        <taxon>Cyprinodontiformes</taxon>
        <taxon>Rivulidae</taxon>
        <taxon>Austrofundulus</taxon>
    </lineage>
</organism>
<dbReference type="InterPro" id="IPR001356">
    <property type="entry name" value="HD"/>
</dbReference>
<dbReference type="PANTHER" id="PTHR45636:SF47">
    <property type="entry name" value="PAIRED BOX PROTEIN PAX-4"/>
    <property type="match status" value="1"/>
</dbReference>
<name>A0A2I4AVY3_AUSLI</name>
<evidence type="ECO:0000256" key="11">
    <source>
        <dbReference type="RuleBase" id="RU000682"/>
    </source>
</evidence>
<dbReference type="PANTHER" id="PTHR45636">
    <property type="entry name" value="PAIRED BOX PROTEIN PAX-6-RELATED-RELATED"/>
    <property type="match status" value="1"/>
</dbReference>
<dbReference type="CDD" id="cd00086">
    <property type="entry name" value="homeodomain"/>
    <property type="match status" value="1"/>
</dbReference>
<evidence type="ECO:0000256" key="12">
    <source>
        <dbReference type="SAM" id="MobiDB-lite"/>
    </source>
</evidence>
<evidence type="ECO:0000313" key="16">
    <source>
        <dbReference type="RefSeq" id="XP_013859640.1"/>
    </source>
</evidence>
<evidence type="ECO:0000256" key="5">
    <source>
        <dbReference type="ARBA" id="ARBA00023015"/>
    </source>
</evidence>
<keyword evidence="6 10" id="KW-0238">DNA-binding</keyword>
<dbReference type="InParanoid" id="A0A2I4AVY3"/>
<dbReference type="PROSITE" id="PS51057">
    <property type="entry name" value="PAIRED_2"/>
    <property type="match status" value="1"/>
</dbReference>
<keyword evidence="3" id="KW-0217">Developmental protein</keyword>
<evidence type="ECO:0000259" key="14">
    <source>
        <dbReference type="PROSITE" id="PS51057"/>
    </source>
</evidence>
<dbReference type="PROSITE" id="PS50071">
    <property type="entry name" value="HOMEOBOX_2"/>
    <property type="match status" value="1"/>
</dbReference>